<evidence type="ECO:0000256" key="1">
    <source>
        <dbReference type="ARBA" id="ARBA00004613"/>
    </source>
</evidence>
<evidence type="ECO:0000256" key="3">
    <source>
        <dbReference type="ARBA" id="ARBA00022670"/>
    </source>
</evidence>
<dbReference type="FunFam" id="2.40.10.10:FF:000068">
    <property type="entry name" value="transmembrane protease serine 2"/>
    <property type="match status" value="1"/>
</dbReference>
<dbReference type="GO" id="GO:0007586">
    <property type="term" value="P:digestion"/>
    <property type="evidence" value="ECO:0007669"/>
    <property type="project" value="UniProtKB-KW"/>
</dbReference>
<dbReference type="InterPro" id="IPR009003">
    <property type="entry name" value="Peptidase_S1_PA"/>
</dbReference>
<dbReference type="InterPro" id="IPR018114">
    <property type="entry name" value="TRYPSIN_HIS"/>
</dbReference>
<keyword evidence="9" id="KW-1015">Disulfide bond</keyword>
<comment type="catalytic activity">
    <reaction evidence="11">
        <text>Preferential cleavage: Arg-|-Xaa, Lys-|-Xaa.</text>
        <dbReference type="EC" id="3.4.21.4"/>
    </reaction>
</comment>
<dbReference type="EnsemblMetazoa" id="AATE007569-RA">
    <property type="protein sequence ID" value="AATE007569-PA.1"/>
    <property type="gene ID" value="AATE007569"/>
</dbReference>
<evidence type="ECO:0000256" key="4">
    <source>
        <dbReference type="ARBA" id="ARBA00022729"/>
    </source>
</evidence>
<dbReference type="Pfam" id="PF00089">
    <property type="entry name" value="Trypsin"/>
    <property type="match status" value="2"/>
</dbReference>
<keyword evidence="4" id="KW-0732">Signal</keyword>
<feature type="domain" description="Peptidase S1" evidence="13">
    <location>
        <begin position="326"/>
        <end position="548"/>
    </location>
</feature>
<keyword evidence="5" id="KW-0222">Digestion</keyword>
<reference evidence="14" key="1">
    <citation type="submission" date="2022-08" db="UniProtKB">
        <authorList>
            <consortium name="EnsemblMetazoa"/>
        </authorList>
    </citation>
    <scope>IDENTIFICATION</scope>
    <source>
        <strain evidence="14">EBRO</strain>
    </source>
</reference>
<keyword evidence="6" id="KW-0378">Hydrolase</keyword>
<evidence type="ECO:0000256" key="10">
    <source>
        <dbReference type="ARBA" id="ARBA00024195"/>
    </source>
</evidence>
<comment type="subcellular location">
    <subcellularLocation>
        <location evidence="1">Secreted</location>
    </subcellularLocation>
</comment>
<dbReference type="GO" id="GO:0005576">
    <property type="term" value="C:extracellular region"/>
    <property type="evidence" value="ECO:0007669"/>
    <property type="project" value="UniProtKB-SubCell"/>
</dbReference>
<sequence>MWTGHILAVLLLAFCVLQTRSDEDHVNYIVGGEVISITEAPYQAVLLFKLKYFCGGAIIAPVWILTAAHCLSLPSGNLITAGLLKVRLGADDANIAWGNHDYDVVGVMKHPGYNASIYNYDIGLLKLARRITYGPRIQCIKMPEVDTPIPYDEHITVTGYGITNTSIAPIDAKLRVVDLTIMDPDLCILHYQLDDTFTITNRMFCASGKDRDACKYDAGGPAEYHNRVIGITSHGRGCAEKEFPGIYAKVSKLRPWVDAVLKANTRKQSNAIVHSKAQPQSRVVADRRMESSIPSVLLLLAVVAIACLPTHCAAGTSNDDNLANLIVGGFKVSIEEVPYQVGVFRDHVFRCGGTIIGRFWIVTAQHCIPDTRAYRYEVVVGVDVPENGQRLPVAEVYLPPNNADGSTFDVSLAKLGRGLHYSSRVACLPLMSPSKRMYSGTPAYISGYGMTNLRSLDTQLRAATVALMGRSKCVGFYREQITIRPYHFCAGFEGGLVDSCQGDSGGPLVVNGELAGVTDMGVGCARAHAPGIYITVGSFYNWLMEIVGEQRNLYEQKLCAPNPPSI</sequence>
<dbReference type="InterPro" id="IPR050430">
    <property type="entry name" value="Peptidase_S1"/>
</dbReference>
<dbReference type="InterPro" id="IPR043504">
    <property type="entry name" value="Peptidase_S1_PA_chymotrypsin"/>
</dbReference>
<dbReference type="PANTHER" id="PTHR24276">
    <property type="entry name" value="POLYSERASE-RELATED"/>
    <property type="match status" value="1"/>
</dbReference>
<keyword evidence="2" id="KW-0964">Secreted</keyword>
<evidence type="ECO:0000256" key="9">
    <source>
        <dbReference type="ARBA" id="ARBA00023157"/>
    </source>
</evidence>
<dbReference type="InterPro" id="IPR033116">
    <property type="entry name" value="TRYPSIN_SER"/>
</dbReference>
<feature type="domain" description="Peptidase S1" evidence="13">
    <location>
        <begin position="29"/>
        <end position="262"/>
    </location>
</feature>
<keyword evidence="7" id="KW-0720">Serine protease</keyword>
<dbReference type="AlphaFoldDB" id="A0A182IXU4"/>
<evidence type="ECO:0000256" key="6">
    <source>
        <dbReference type="ARBA" id="ARBA00022801"/>
    </source>
</evidence>
<organism evidence="14">
    <name type="scientific">Anopheles atroparvus</name>
    <name type="common">European mosquito</name>
    <dbReference type="NCBI Taxonomy" id="41427"/>
    <lineage>
        <taxon>Eukaryota</taxon>
        <taxon>Metazoa</taxon>
        <taxon>Ecdysozoa</taxon>
        <taxon>Arthropoda</taxon>
        <taxon>Hexapoda</taxon>
        <taxon>Insecta</taxon>
        <taxon>Pterygota</taxon>
        <taxon>Neoptera</taxon>
        <taxon>Endopterygota</taxon>
        <taxon>Diptera</taxon>
        <taxon>Nematocera</taxon>
        <taxon>Culicoidea</taxon>
        <taxon>Culicidae</taxon>
        <taxon>Anophelinae</taxon>
        <taxon>Anopheles</taxon>
    </lineage>
</organism>
<evidence type="ECO:0000256" key="7">
    <source>
        <dbReference type="ARBA" id="ARBA00022825"/>
    </source>
</evidence>
<dbReference type="InterPro" id="IPR001314">
    <property type="entry name" value="Peptidase_S1A"/>
</dbReference>
<evidence type="ECO:0000313" key="14">
    <source>
        <dbReference type="EnsemblMetazoa" id="AATE007569-PA.1"/>
    </source>
</evidence>
<accession>A0A182IXU4</accession>
<dbReference type="InterPro" id="IPR001254">
    <property type="entry name" value="Trypsin_dom"/>
</dbReference>
<protein>
    <recommendedName>
        <fullName evidence="12">trypsin</fullName>
        <ecNumber evidence="12">3.4.21.4</ecNumber>
    </recommendedName>
</protein>
<keyword evidence="3" id="KW-0645">Protease</keyword>
<comment type="similarity">
    <text evidence="10">Belongs to the peptidase S1 family. CLIP subfamily.</text>
</comment>
<dbReference type="CDD" id="cd00190">
    <property type="entry name" value="Tryp_SPc"/>
    <property type="match status" value="2"/>
</dbReference>
<dbReference type="Gene3D" id="2.40.10.10">
    <property type="entry name" value="Trypsin-like serine proteases"/>
    <property type="match status" value="2"/>
</dbReference>
<evidence type="ECO:0000256" key="2">
    <source>
        <dbReference type="ARBA" id="ARBA00022525"/>
    </source>
</evidence>
<evidence type="ECO:0000256" key="5">
    <source>
        <dbReference type="ARBA" id="ARBA00022757"/>
    </source>
</evidence>
<dbReference type="EC" id="3.4.21.4" evidence="12"/>
<dbReference type="GO" id="GO:0004252">
    <property type="term" value="F:serine-type endopeptidase activity"/>
    <property type="evidence" value="ECO:0007669"/>
    <property type="project" value="UniProtKB-EC"/>
</dbReference>
<dbReference type="PANTHER" id="PTHR24276:SF97">
    <property type="entry name" value="GH13245P2-RELATED"/>
    <property type="match status" value="1"/>
</dbReference>
<dbReference type="STRING" id="41427.A0A182IXU4"/>
<dbReference type="VEuPathDB" id="VectorBase:AATE007569"/>
<dbReference type="SUPFAM" id="SSF50494">
    <property type="entry name" value="Trypsin-like serine proteases"/>
    <property type="match status" value="2"/>
</dbReference>
<evidence type="ECO:0000256" key="11">
    <source>
        <dbReference type="ARBA" id="ARBA00036320"/>
    </source>
</evidence>
<dbReference type="PROSITE" id="PS50240">
    <property type="entry name" value="TRYPSIN_DOM"/>
    <property type="match status" value="2"/>
</dbReference>
<evidence type="ECO:0000259" key="13">
    <source>
        <dbReference type="PROSITE" id="PS50240"/>
    </source>
</evidence>
<dbReference type="GO" id="GO:0006508">
    <property type="term" value="P:proteolysis"/>
    <property type="evidence" value="ECO:0007669"/>
    <property type="project" value="UniProtKB-KW"/>
</dbReference>
<dbReference type="PROSITE" id="PS00134">
    <property type="entry name" value="TRYPSIN_HIS"/>
    <property type="match status" value="1"/>
</dbReference>
<dbReference type="PRINTS" id="PR00722">
    <property type="entry name" value="CHYMOTRYPSIN"/>
</dbReference>
<dbReference type="PROSITE" id="PS00135">
    <property type="entry name" value="TRYPSIN_SER"/>
    <property type="match status" value="1"/>
</dbReference>
<proteinExistence type="inferred from homology"/>
<evidence type="ECO:0000256" key="8">
    <source>
        <dbReference type="ARBA" id="ARBA00023145"/>
    </source>
</evidence>
<dbReference type="SMART" id="SM00020">
    <property type="entry name" value="Tryp_SPc"/>
    <property type="match status" value="2"/>
</dbReference>
<name>A0A182IXU4_ANOAO</name>
<evidence type="ECO:0000256" key="12">
    <source>
        <dbReference type="ARBA" id="ARBA00038868"/>
    </source>
</evidence>
<keyword evidence="8" id="KW-0865">Zymogen</keyword>